<protein>
    <submittedName>
        <fullName evidence="2">Uncharacterized protein</fullName>
    </submittedName>
</protein>
<organism evidence="2 3">
    <name type="scientific">Streptomyces finlayi</name>
    <dbReference type="NCBI Taxonomy" id="67296"/>
    <lineage>
        <taxon>Bacteria</taxon>
        <taxon>Bacillati</taxon>
        <taxon>Actinomycetota</taxon>
        <taxon>Actinomycetes</taxon>
        <taxon>Kitasatosporales</taxon>
        <taxon>Streptomycetaceae</taxon>
        <taxon>Streptomyces</taxon>
    </lineage>
</organism>
<dbReference type="AlphaFoldDB" id="A0A919CH05"/>
<comment type="caution">
    <text evidence="2">The sequence shown here is derived from an EMBL/GenBank/DDBJ whole genome shotgun (WGS) entry which is preliminary data.</text>
</comment>
<reference evidence="2" key="1">
    <citation type="journal article" date="2014" name="Int. J. Syst. Evol. Microbiol.">
        <title>Complete genome sequence of Corynebacterium casei LMG S-19264T (=DSM 44701T), isolated from a smear-ripened cheese.</title>
        <authorList>
            <consortium name="US DOE Joint Genome Institute (JGI-PGF)"/>
            <person name="Walter F."/>
            <person name="Albersmeier A."/>
            <person name="Kalinowski J."/>
            <person name="Ruckert C."/>
        </authorList>
    </citation>
    <scope>NUCLEOTIDE SEQUENCE</scope>
    <source>
        <strain evidence="2">JCM 4637</strain>
    </source>
</reference>
<reference evidence="2" key="2">
    <citation type="submission" date="2020-09" db="EMBL/GenBank/DDBJ databases">
        <authorList>
            <person name="Sun Q."/>
            <person name="Ohkuma M."/>
        </authorList>
    </citation>
    <scope>NUCLEOTIDE SEQUENCE</scope>
    <source>
        <strain evidence="2">JCM 4637</strain>
    </source>
</reference>
<feature type="region of interest" description="Disordered" evidence="1">
    <location>
        <begin position="1"/>
        <end position="24"/>
    </location>
</feature>
<proteinExistence type="predicted"/>
<feature type="region of interest" description="Disordered" evidence="1">
    <location>
        <begin position="51"/>
        <end position="113"/>
    </location>
</feature>
<evidence type="ECO:0000313" key="2">
    <source>
        <dbReference type="EMBL" id="GHD20139.1"/>
    </source>
</evidence>
<gene>
    <name evidence="2" type="ORF">GCM10010334_84370</name>
</gene>
<dbReference type="EMBL" id="BMVC01000039">
    <property type="protein sequence ID" value="GHD20139.1"/>
    <property type="molecule type" value="Genomic_DNA"/>
</dbReference>
<evidence type="ECO:0000313" key="3">
    <source>
        <dbReference type="Proteomes" id="UP000638353"/>
    </source>
</evidence>
<accession>A0A919CH05</accession>
<dbReference type="Proteomes" id="UP000638353">
    <property type="component" value="Unassembled WGS sequence"/>
</dbReference>
<sequence length="113" mass="11459">MRGVQAHSPASKRRRDHVDRAGVPGLGARVVAGGADVVGDARDRQLGLAAAAGTVSTEIETEAGDPRLRKAGGQAGKEATFLAGNPGPMDQDRGPDHWAGGRGKRAGQSGAVQ</sequence>
<evidence type="ECO:0000256" key="1">
    <source>
        <dbReference type="SAM" id="MobiDB-lite"/>
    </source>
</evidence>
<name>A0A919CH05_9ACTN</name>